<evidence type="ECO:0000256" key="1">
    <source>
        <dbReference type="SAM" id="MobiDB-lite"/>
    </source>
</evidence>
<feature type="compositionally biased region" description="Basic residues" evidence="1">
    <location>
        <begin position="1"/>
        <end position="10"/>
    </location>
</feature>
<dbReference type="AlphaFoldDB" id="A0A367QLA5"/>
<proteinExistence type="predicted"/>
<comment type="caution">
    <text evidence="2">The sequence shown here is derived from an EMBL/GenBank/DDBJ whole genome shotgun (WGS) entry which is preliminary data.</text>
</comment>
<feature type="compositionally biased region" description="Polar residues" evidence="1">
    <location>
        <begin position="137"/>
        <end position="161"/>
    </location>
</feature>
<reference evidence="2" key="1">
    <citation type="submission" date="2016-04" db="EMBL/GenBank/DDBJ databases">
        <authorList>
            <person name="Tabuchi Yagui T.R."/>
        </authorList>
    </citation>
    <scope>NUCLEOTIDE SEQUENCE [LARGE SCALE GENOMIC DNA]</scope>
    <source>
        <strain evidence="2">NIES-26</strain>
    </source>
</reference>
<accession>A0A367QLA5</accession>
<evidence type="ECO:0000313" key="2">
    <source>
        <dbReference type="EMBL" id="RCJ24034.1"/>
    </source>
</evidence>
<organism evidence="2 3">
    <name type="scientific">Nostoc minutum NIES-26</name>
    <dbReference type="NCBI Taxonomy" id="1844469"/>
    <lineage>
        <taxon>Bacteria</taxon>
        <taxon>Bacillati</taxon>
        <taxon>Cyanobacteriota</taxon>
        <taxon>Cyanophyceae</taxon>
        <taxon>Nostocales</taxon>
        <taxon>Nostocaceae</taxon>
        <taxon>Nostoc</taxon>
    </lineage>
</organism>
<dbReference type="EMBL" id="LXQD01000320">
    <property type="protein sequence ID" value="RCJ24034.1"/>
    <property type="molecule type" value="Genomic_DNA"/>
</dbReference>
<sequence>MNTPPRKRKNTTSSASTNPESPNSDITPSEDPASAIIDVPAVKVPELTEQEQRDRLHLERKVERAFFEAGKALAELRDRRLYRSTHSTFEEYCKDRFGFERRHPYRLIEAAVVVDNLMQMCPIGTQTETDSSDEQEQSVGTQNETDSSKQQMCPSGTQILPTSERQVRPLTKLEPQQQQEVWQRAVQVAGGKVPSARIVTDVVQRIMERTQVPNTYQIGEVCQILALDNPELRGKGGCWGIVNHVGEFSCTVKTWDGEVTVGVKHLRSFNYLPDECQQMQQICDRINRVYSSELEESVQKFLESLGRLKRSYLTGLEEKLLSVLESEYNEK</sequence>
<name>A0A367QLA5_9NOSO</name>
<protein>
    <recommendedName>
        <fullName evidence="4">Site-specific DNA-cytosine methylase</fullName>
    </recommendedName>
</protein>
<evidence type="ECO:0000313" key="3">
    <source>
        <dbReference type="Proteomes" id="UP000252107"/>
    </source>
</evidence>
<feature type="region of interest" description="Disordered" evidence="1">
    <location>
        <begin position="124"/>
        <end position="161"/>
    </location>
</feature>
<evidence type="ECO:0008006" key="4">
    <source>
        <dbReference type="Google" id="ProtNLM"/>
    </source>
</evidence>
<feature type="compositionally biased region" description="Polar residues" evidence="1">
    <location>
        <begin position="11"/>
        <end position="27"/>
    </location>
</feature>
<dbReference type="Proteomes" id="UP000252107">
    <property type="component" value="Unassembled WGS sequence"/>
</dbReference>
<keyword evidence="3" id="KW-1185">Reference proteome</keyword>
<gene>
    <name evidence="2" type="ORF">A6770_28725</name>
</gene>
<feature type="region of interest" description="Disordered" evidence="1">
    <location>
        <begin position="1"/>
        <end position="35"/>
    </location>
</feature>